<keyword evidence="2" id="KW-0812">Transmembrane</keyword>
<gene>
    <name evidence="3" type="ORF">GRI39_11385</name>
</gene>
<evidence type="ECO:0000313" key="4">
    <source>
        <dbReference type="Proteomes" id="UP000460561"/>
    </source>
</evidence>
<keyword evidence="2" id="KW-1133">Transmembrane helix</keyword>
<keyword evidence="2" id="KW-0472">Membrane</keyword>
<comment type="caution">
    <text evidence="3">The sequence shown here is derived from an EMBL/GenBank/DDBJ whole genome shotgun (WGS) entry which is preliminary data.</text>
</comment>
<dbReference type="Pfam" id="PF14248">
    <property type="entry name" value="DUF4345"/>
    <property type="match status" value="1"/>
</dbReference>
<sequence>MIETTELGPNGAESNPAFITPSSVDERETDMIRLLLTAIILLAGIFFTIAGIGFLVDPAASAASLGVQSNNVAGLATLRAETAAFFLVAGLCMIWGAWKRNGEILLAPAAMCAIAFVGRLLGAMIDGSYDAMPFYLAGDLTLAIIIFAGSKLLPHETVG</sequence>
<dbReference type="OrthoDB" id="5875348at2"/>
<feature type="transmembrane region" description="Helical" evidence="2">
    <location>
        <begin position="105"/>
        <end position="125"/>
    </location>
</feature>
<name>A0A845AHP8_9SPHN</name>
<keyword evidence="4" id="KW-1185">Reference proteome</keyword>
<feature type="transmembrane region" description="Helical" evidence="2">
    <location>
        <begin position="131"/>
        <end position="153"/>
    </location>
</feature>
<evidence type="ECO:0000256" key="2">
    <source>
        <dbReference type="SAM" id="Phobius"/>
    </source>
</evidence>
<accession>A0A845AHP8</accession>
<protein>
    <submittedName>
        <fullName evidence="3">DUF4345 domain-containing protein</fullName>
    </submittedName>
</protein>
<dbReference type="EMBL" id="WTYQ01000004">
    <property type="protein sequence ID" value="MXP26638.1"/>
    <property type="molecule type" value="Genomic_DNA"/>
</dbReference>
<reference evidence="3 4" key="1">
    <citation type="submission" date="2019-12" db="EMBL/GenBank/DDBJ databases">
        <title>Genomic-based taxomic classification of the family Erythrobacteraceae.</title>
        <authorList>
            <person name="Xu L."/>
        </authorList>
    </citation>
    <scope>NUCLEOTIDE SEQUENCE [LARGE SCALE GENOMIC DNA]</scope>
    <source>
        <strain evidence="3 4">DSM 18604</strain>
    </source>
</reference>
<dbReference type="AlphaFoldDB" id="A0A845AHP8"/>
<feature type="region of interest" description="Disordered" evidence="1">
    <location>
        <begin position="1"/>
        <end position="20"/>
    </location>
</feature>
<dbReference type="Proteomes" id="UP000460561">
    <property type="component" value="Unassembled WGS sequence"/>
</dbReference>
<organism evidence="3 4">
    <name type="scientific">Altericroceibacterium indicum</name>
    <dbReference type="NCBI Taxonomy" id="374177"/>
    <lineage>
        <taxon>Bacteria</taxon>
        <taxon>Pseudomonadati</taxon>
        <taxon>Pseudomonadota</taxon>
        <taxon>Alphaproteobacteria</taxon>
        <taxon>Sphingomonadales</taxon>
        <taxon>Erythrobacteraceae</taxon>
        <taxon>Altericroceibacterium</taxon>
    </lineage>
</organism>
<dbReference type="InterPro" id="IPR025597">
    <property type="entry name" value="DUF4345"/>
</dbReference>
<dbReference type="RefSeq" id="WP_160739849.1">
    <property type="nucleotide sequence ID" value="NZ_WTYQ01000004.1"/>
</dbReference>
<feature type="transmembrane region" description="Helical" evidence="2">
    <location>
        <begin position="34"/>
        <end position="56"/>
    </location>
</feature>
<evidence type="ECO:0000313" key="3">
    <source>
        <dbReference type="EMBL" id="MXP26638.1"/>
    </source>
</evidence>
<feature type="transmembrane region" description="Helical" evidence="2">
    <location>
        <begin position="76"/>
        <end position="98"/>
    </location>
</feature>
<evidence type="ECO:0000256" key="1">
    <source>
        <dbReference type="SAM" id="MobiDB-lite"/>
    </source>
</evidence>
<proteinExistence type="predicted"/>